<organism evidence="3">
    <name type="scientific">Schistocephalus solidus</name>
    <name type="common">Tapeworm</name>
    <dbReference type="NCBI Taxonomy" id="70667"/>
    <lineage>
        <taxon>Eukaryota</taxon>
        <taxon>Metazoa</taxon>
        <taxon>Spiralia</taxon>
        <taxon>Lophotrochozoa</taxon>
        <taxon>Platyhelminthes</taxon>
        <taxon>Cestoda</taxon>
        <taxon>Eucestoda</taxon>
        <taxon>Diphyllobothriidea</taxon>
        <taxon>Diphyllobothriidae</taxon>
        <taxon>Schistocephalus</taxon>
    </lineage>
</organism>
<dbReference type="Proteomes" id="UP000275846">
    <property type="component" value="Unassembled WGS sequence"/>
</dbReference>
<accession>A0A183TQC6</accession>
<sequence length="58" mass="6455">MHYPPPNTVYTRGRINVNGAQLKSVYTFMYLGSNLSRTTKVDVRSPIGSPQLAKRSDA</sequence>
<evidence type="ECO:0000313" key="2">
    <source>
        <dbReference type="Proteomes" id="UP000275846"/>
    </source>
</evidence>
<dbReference type="OrthoDB" id="6145491at2759"/>
<reference evidence="1 2" key="2">
    <citation type="submission" date="2018-11" db="EMBL/GenBank/DDBJ databases">
        <authorList>
            <consortium name="Pathogen Informatics"/>
        </authorList>
    </citation>
    <scope>NUCLEOTIDE SEQUENCE [LARGE SCALE GENOMIC DNA]</scope>
    <source>
        <strain evidence="1 2">NST_G2</strain>
    </source>
</reference>
<keyword evidence="2" id="KW-1185">Reference proteome</keyword>
<reference evidence="3" key="1">
    <citation type="submission" date="2016-06" db="UniProtKB">
        <authorList>
            <consortium name="WormBaseParasite"/>
        </authorList>
    </citation>
    <scope>IDENTIFICATION</scope>
</reference>
<dbReference type="EMBL" id="UYSU01044969">
    <property type="protein sequence ID" value="VDM05060.1"/>
    <property type="molecule type" value="Genomic_DNA"/>
</dbReference>
<gene>
    <name evidence="1" type="ORF">SSLN_LOCUS18674</name>
</gene>
<dbReference type="WBParaSite" id="SSLN_0001937901-mRNA-1">
    <property type="protein sequence ID" value="SSLN_0001937901-mRNA-1"/>
    <property type="gene ID" value="SSLN_0001937901"/>
</dbReference>
<proteinExistence type="predicted"/>
<protein>
    <submittedName>
        <fullName evidence="3">DUF4278 domain-containing protein</fullName>
    </submittedName>
</protein>
<evidence type="ECO:0000313" key="1">
    <source>
        <dbReference type="EMBL" id="VDM05060.1"/>
    </source>
</evidence>
<name>A0A183TQC6_SCHSO</name>
<dbReference type="AlphaFoldDB" id="A0A183TQC6"/>
<evidence type="ECO:0000313" key="3">
    <source>
        <dbReference type="WBParaSite" id="SSLN_0001937901-mRNA-1"/>
    </source>
</evidence>